<keyword evidence="3" id="KW-1185">Reference proteome</keyword>
<keyword evidence="1" id="KW-0732">Signal</keyword>
<dbReference type="Proteomes" id="UP000697927">
    <property type="component" value="Unassembled WGS sequence"/>
</dbReference>
<proteinExistence type="predicted"/>
<organism evidence="2 3">
    <name type="scientific">Cedecea colo</name>
    <dbReference type="NCBI Taxonomy" id="2552946"/>
    <lineage>
        <taxon>Bacteria</taxon>
        <taxon>Pseudomonadati</taxon>
        <taxon>Pseudomonadota</taxon>
        <taxon>Gammaproteobacteria</taxon>
        <taxon>Enterobacterales</taxon>
        <taxon>Enterobacteriaceae</taxon>
        <taxon>Cedecea</taxon>
    </lineage>
</organism>
<dbReference type="PROSITE" id="PS51257">
    <property type="entry name" value="PROKAR_LIPOPROTEIN"/>
    <property type="match status" value="1"/>
</dbReference>
<evidence type="ECO:0000313" key="2">
    <source>
        <dbReference type="EMBL" id="NIY46407.1"/>
    </source>
</evidence>
<feature type="signal peptide" evidence="1">
    <location>
        <begin position="1"/>
        <end position="24"/>
    </location>
</feature>
<dbReference type="RefSeq" id="WP_167606468.1">
    <property type="nucleotide sequence ID" value="NZ_SOYS01000001.1"/>
</dbReference>
<accession>A0ABX0VH10</accession>
<reference evidence="2 3" key="1">
    <citation type="journal article" date="2020" name="Microorganisms">
        <title>Polyphasic Characterisation of Cedecea colo sp. nov., a New Enteric Bacterium Isolated from the Koala Hindgut.</title>
        <authorList>
            <person name="Boath J.M."/>
            <person name="Dakhal S."/>
            <person name="Van T.T.H."/>
            <person name="Moore R.J."/>
            <person name="Dekiwadia C."/>
            <person name="Macreadie I.G."/>
        </authorList>
    </citation>
    <scope>NUCLEOTIDE SEQUENCE [LARGE SCALE GENOMIC DNA]</scope>
    <source>
        <strain evidence="2 3">ZA</strain>
    </source>
</reference>
<evidence type="ECO:0008006" key="4">
    <source>
        <dbReference type="Google" id="ProtNLM"/>
    </source>
</evidence>
<gene>
    <name evidence="2" type="ORF">E2L00_02435</name>
</gene>
<comment type="caution">
    <text evidence="2">The sequence shown here is derived from an EMBL/GenBank/DDBJ whole genome shotgun (WGS) entry which is preliminary data.</text>
</comment>
<evidence type="ECO:0000313" key="3">
    <source>
        <dbReference type="Proteomes" id="UP000697927"/>
    </source>
</evidence>
<protein>
    <recommendedName>
        <fullName evidence="4">Lipoprotein</fullName>
    </recommendedName>
</protein>
<sequence length="137" mass="14408">MSYRFTFTALAAFSLFGCAKPVTGEPTADFTTGSTLVTVEHAWTRTDDGATVYVTVDGKDAAALKVGESVALHLPEGTYQIGGYAKSLIGKVSVEPVKLTTTTGDTKAVEYAVTRSKPGFKEVQPDEITAPAEEPSA</sequence>
<name>A0ABX0VH10_9ENTR</name>
<evidence type="ECO:0000256" key="1">
    <source>
        <dbReference type="SAM" id="SignalP"/>
    </source>
</evidence>
<dbReference type="EMBL" id="SOYS01000001">
    <property type="protein sequence ID" value="NIY46407.1"/>
    <property type="molecule type" value="Genomic_DNA"/>
</dbReference>
<feature type="chain" id="PRO_5046757178" description="Lipoprotein" evidence="1">
    <location>
        <begin position="25"/>
        <end position="137"/>
    </location>
</feature>